<reference evidence="6 8" key="1">
    <citation type="submission" date="2015-09" db="EMBL/GenBank/DDBJ databases">
        <title>Identification and resolution of microdiversity through metagenomic sequencing of parallel consortia.</title>
        <authorList>
            <person name="Nelson W.C."/>
            <person name="Romine M.F."/>
            <person name="Lindemann S.R."/>
        </authorList>
    </citation>
    <scope>NUCLEOTIDE SEQUENCE [LARGE SCALE GENOMIC DNA]</scope>
    <source>
        <strain evidence="6">HL-109</strain>
    </source>
</reference>
<evidence type="ECO:0000259" key="5">
    <source>
        <dbReference type="PROSITE" id="PS50995"/>
    </source>
</evidence>
<dbReference type="InterPro" id="IPR000835">
    <property type="entry name" value="HTH_MarR-typ"/>
</dbReference>
<accession>A0A0P7X6T6</accession>
<dbReference type="GO" id="GO:0006950">
    <property type="term" value="P:response to stress"/>
    <property type="evidence" value="ECO:0007669"/>
    <property type="project" value="TreeGrafter"/>
</dbReference>
<feature type="domain" description="HTH marR-type" evidence="5">
    <location>
        <begin position="6"/>
        <end position="161"/>
    </location>
</feature>
<dbReference type="InterPro" id="IPR022689">
    <property type="entry name" value="Iron_dep_repressor"/>
</dbReference>
<evidence type="ECO:0000313" key="6">
    <source>
        <dbReference type="EMBL" id="KPQ10749.1"/>
    </source>
</evidence>
<dbReference type="Proteomes" id="UP000050497">
    <property type="component" value="Unassembled WGS sequence"/>
</dbReference>
<dbReference type="SUPFAM" id="SSF46785">
    <property type="entry name" value="Winged helix' DNA-binding domain"/>
    <property type="match status" value="1"/>
</dbReference>
<evidence type="ECO:0000256" key="3">
    <source>
        <dbReference type="ARBA" id="ARBA00023163"/>
    </source>
</evidence>
<dbReference type="SMART" id="SM00529">
    <property type="entry name" value="HTH_DTXR"/>
    <property type="match status" value="1"/>
</dbReference>
<dbReference type="GO" id="GO:0003700">
    <property type="term" value="F:DNA-binding transcription factor activity"/>
    <property type="evidence" value="ECO:0007669"/>
    <property type="project" value="InterPro"/>
</dbReference>
<feature type="region of interest" description="Disordered" evidence="4">
    <location>
        <begin position="170"/>
        <end position="209"/>
    </location>
</feature>
<keyword evidence="2 7" id="KW-0238">DNA-binding</keyword>
<keyword evidence="3" id="KW-0804">Transcription</keyword>
<evidence type="ECO:0000256" key="4">
    <source>
        <dbReference type="SAM" id="MobiDB-lite"/>
    </source>
</evidence>
<dbReference type="InterPro" id="IPR036390">
    <property type="entry name" value="WH_DNA-bd_sf"/>
</dbReference>
<keyword evidence="9" id="KW-1185">Reference proteome</keyword>
<dbReference type="PANTHER" id="PTHR33164:SF64">
    <property type="entry name" value="TRANSCRIPTIONAL REGULATOR SLYA"/>
    <property type="match status" value="1"/>
</dbReference>
<protein>
    <submittedName>
        <fullName evidence="6 7">Transcriptional regulator</fullName>
    </submittedName>
</protein>
<dbReference type="PROSITE" id="PS50995">
    <property type="entry name" value="HTH_MARR_2"/>
    <property type="match status" value="1"/>
</dbReference>
<evidence type="ECO:0000313" key="7">
    <source>
        <dbReference type="EMBL" id="SCC79546.1"/>
    </source>
</evidence>
<dbReference type="InterPro" id="IPR039422">
    <property type="entry name" value="MarR/SlyA-like"/>
</dbReference>
<sequence length="209" mass="22126">MKHPGEKSVGWVLMRAARLHRARMGEKLVALGLYPGQEQVLQALAGRGAGKDTAKNIVKDETGTDGVNTPAGMSMGELAAILQVRPPTASKTVSRLSAMGLVARQDRDRDGRVVRVALTEAGQDRAEAITGLWDEVEDELLAGLDGKDRKRLRKLLRKVGRNLARLAAADDSALADGDDDEDGDDAVDADSPEAIALASGAPDRDPISA</sequence>
<evidence type="ECO:0000313" key="8">
    <source>
        <dbReference type="Proteomes" id="UP000050497"/>
    </source>
</evidence>
<dbReference type="STRING" id="1653334.GA0071312_0969"/>
<organism evidence="6 8">
    <name type="scientific">Saliniramus fredricksonii</name>
    <dbReference type="NCBI Taxonomy" id="1653334"/>
    <lineage>
        <taxon>Bacteria</taxon>
        <taxon>Pseudomonadati</taxon>
        <taxon>Pseudomonadota</taxon>
        <taxon>Alphaproteobacteria</taxon>
        <taxon>Hyphomicrobiales</taxon>
        <taxon>Salinarimonadaceae</taxon>
        <taxon>Saliniramus</taxon>
    </lineage>
</organism>
<dbReference type="AlphaFoldDB" id="A0A0P7X6T6"/>
<dbReference type="PRINTS" id="PR00598">
    <property type="entry name" value="HTHMARR"/>
</dbReference>
<dbReference type="Pfam" id="PF12802">
    <property type="entry name" value="MarR_2"/>
    <property type="match status" value="1"/>
</dbReference>
<proteinExistence type="predicted"/>
<comment type="caution">
    <text evidence="6">The sequence shown here is derived from an EMBL/GenBank/DDBJ whole genome shotgun (WGS) entry which is preliminary data.</text>
</comment>
<name>A0A0P7X6T6_9HYPH</name>
<dbReference type="Proteomes" id="UP000182800">
    <property type="component" value="Unassembled WGS sequence"/>
</dbReference>
<dbReference type="GO" id="GO:0003677">
    <property type="term" value="F:DNA binding"/>
    <property type="evidence" value="ECO:0007669"/>
    <property type="project" value="UniProtKB-KW"/>
</dbReference>
<gene>
    <name evidence="7" type="ORF">GA0071312_0969</name>
    <name evidence="6" type="ORF">HLUCCO17_09845</name>
</gene>
<dbReference type="SMART" id="SM00347">
    <property type="entry name" value="HTH_MARR"/>
    <property type="match status" value="1"/>
</dbReference>
<feature type="compositionally biased region" description="Acidic residues" evidence="4">
    <location>
        <begin position="176"/>
        <end position="191"/>
    </location>
</feature>
<dbReference type="OrthoDB" id="8448256at2"/>
<dbReference type="GO" id="GO:0046914">
    <property type="term" value="F:transition metal ion binding"/>
    <property type="evidence" value="ECO:0007669"/>
    <property type="project" value="InterPro"/>
</dbReference>
<dbReference type="EMBL" id="FMBM01000001">
    <property type="protein sequence ID" value="SCC79546.1"/>
    <property type="molecule type" value="Genomic_DNA"/>
</dbReference>
<dbReference type="Gene3D" id="1.10.10.10">
    <property type="entry name" value="Winged helix-like DNA-binding domain superfamily/Winged helix DNA-binding domain"/>
    <property type="match status" value="1"/>
</dbReference>
<dbReference type="InterPro" id="IPR036388">
    <property type="entry name" value="WH-like_DNA-bd_sf"/>
</dbReference>
<dbReference type="PANTHER" id="PTHR33164">
    <property type="entry name" value="TRANSCRIPTIONAL REGULATOR, MARR FAMILY"/>
    <property type="match status" value="1"/>
</dbReference>
<keyword evidence="1" id="KW-0805">Transcription regulation</keyword>
<evidence type="ECO:0000313" key="9">
    <source>
        <dbReference type="Proteomes" id="UP000182800"/>
    </source>
</evidence>
<evidence type="ECO:0000256" key="2">
    <source>
        <dbReference type="ARBA" id="ARBA00023125"/>
    </source>
</evidence>
<evidence type="ECO:0000256" key="1">
    <source>
        <dbReference type="ARBA" id="ARBA00023015"/>
    </source>
</evidence>
<dbReference type="RefSeq" id="WP_074443807.1">
    <property type="nucleotide sequence ID" value="NZ_FMBM01000001.1"/>
</dbReference>
<reference evidence="7 9" key="2">
    <citation type="submission" date="2016-08" db="EMBL/GenBank/DDBJ databases">
        <authorList>
            <person name="Varghese N."/>
            <person name="Submissions Spin"/>
        </authorList>
    </citation>
    <scope>NUCLEOTIDE SEQUENCE [LARGE SCALE GENOMIC DNA]</scope>
    <source>
        <strain evidence="7 9">HL-109</strain>
    </source>
</reference>
<dbReference type="EMBL" id="LJSX01000013">
    <property type="protein sequence ID" value="KPQ10749.1"/>
    <property type="molecule type" value="Genomic_DNA"/>
</dbReference>